<keyword evidence="3" id="KW-0272">Extracellular matrix</keyword>
<dbReference type="PROSITE" id="PS51364">
    <property type="entry name" value="TB"/>
    <property type="match status" value="3"/>
</dbReference>
<evidence type="ECO:0000259" key="11">
    <source>
        <dbReference type="PROSITE" id="PS51364"/>
    </source>
</evidence>
<dbReference type="FunFam" id="2.10.25.10:FF:000038">
    <property type="entry name" value="Fibrillin 2"/>
    <property type="match status" value="1"/>
</dbReference>
<dbReference type="FunFam" id="2.10.25.10:FF:000087">
    <property type="entry name" value="Fibrillin 2"/>
    <property type="match status" value="1"/>
</dbReference>
<dbReference type="PANTHER" id="PTHR47333">
    <property type="entry name" value="VON WILLEBRAND FACTOR C AND EGF DOMAIN-CONTAINING PROTEIN"/>
    <property type="match status" value="1"/>
</dbReference>
<dbReference type="InterPro" id="IPR052080">
    <property type="entry name" value="vWF_C/EGF_Fibrillin"/>
</dbReference>
<dbReference type="FunFam" id="2.10.25.10:FF:000618">
    <property type="entry name" value="Fibrillin 3"/>
    <property type="match status" value="1"/>
</dbReference>
<feature type="domain" description="TB" evidence="11">
    <location>
        <begin position="520"/>
        <end position="573"/>
    </location>
</feature>
<feature type="domain" description="TB" evidence="11">
    <location>
        <begin position="131"/>
        <end position="182"/>
    </location>
</feature>
<evidence type="ECO:0000256" key="1">
    <source>
        <dbReference type="ARBA" id="ARBA00004498"/>
    </source>
</evidence>
<evidence type="ECO:0000313" key="13">
    <source>
        <dbReference type="Proteomes" id="UP000030759"/>
    </source>
</evidence>
<evidence type="ECO:0000256" key="2">
    <source>
        <dbReference type="ARBA" id="ARBA00022525"/>
    </source>
</evidence>
<evidence type="ECO:0000256" key="4">
    <source>
        <dbReference type="ARBA" id="ARBA00022536"/>
    </source>
</evidence>
<evidence type="ECO:0000256" key="9">
    <source>
        <dbReference type="PROSITE-ProRule" id="PRU00076"/>
    </source>
</evidence>
<dbReference type="Gene3D" id="2.10.25.10">
    <property type="entry name" value="Laminin"/>
    <property type="match status" value="22"/>
</dbReference>
<feature type="domain" description="EGF-like" evidence="10">
    <location>
        <begin position="307"/>
        <end position="348"/>
    </location>
</feature>
<feature type="domain" description="EGF-like" evidence="10">
    <location>
        <begin position="712"/>
        <end position="755"/>
    </location>
</feature>
<dbReference type="InterPro" id="IPR009030">
    <property type="entry name" value="Growth_fac_rcpt_cys_sf"/>
</dbReference>
<dbReference type="SUPFAM" id="SSF57196">
    <property type="entry name" value="EGF/Laminin"/>
    <property type="match status" value="6"/>
</dbReference>
<feature type="domain" description="EGF-like" evidence="10">
    <location>
        <begin position="474"/>
        <end position="511"/>
    </location>
</feature>
<dbReference type="FunFam" id="2.10.25.10:FF:000002">
    <property type="entry name" value="Latent-transforming growth factor beta-binding protein 3"/>
    <property type="match status" value="1"/>
</dbReference>
<dbReference type="Proteomes" id="UP000030759">
    <property type="component" value="Unassembled WGS sequence"/>
</dbReference>
<feature type="domain" description="EGF-like" evidence="10">
    <location>
        <begin position="989"/>
        <end position="1031"/>
    </location>
</feature>
<feature type="domain" description="EGF-like" evidence="10">
    <location>
        <begin position="589"/>
        <end position="626"/>
    </location>
</feature>
<dbReference type="GO" id="GO:0035583">
    <property type="term" value="P:sequestering of TGFbeta in extracellular matrix"/>
    <property type="evidence" value="ECO:0007669"/>
    <property type="project" value="UniProtKB-ARBA"/>
</dbReference>
<feature type="domain" description="EGF-like" evidence="10">
    <location>
        <begin position="42"/>
        <end position="84"/>
    </location>
</feature>
<reference evidence="13" key="1">
    <citation type="journal article" date="2013" name="Nat. Biotechnol.">
        <title>Chinese hamster genome sequenced from sorted chromosomes.</title>
        <authorList>
            <person name="Brinkrolf K."/>
            <person name="Rupp O."/>
            <person name="Laux H."/>
            <person name="Kollin F."/>
            <person name="Ernst W."/>
            <person name="Linke B."/>
            <person name="Kofler R."/>
            <person name="Romand S."/>
            <person name="Hesse F."/>
            <person name="Budach W.E."/>
            <person name="Galosy S."/>
            <person name="Muller D."/>
            <person name="Noll T."/>
            <person name="Wienberg J."/>
            <person name="Jostock T."/>
            <person name="Leonard M."/>
            <person name="Grillari J."/>
            <person name="Tauch A."/>
            <person name="Goesmann A."/>
            <person name="Helk B."/>
            <person name="Mott J.E."/>
            <person name="Puhler A."/>
            <person name="Borth N."/>
        </authorList>
    </citation>
    <scope>NUCLEOTIDE SEQUENCE [LARGE SCALE GENOMIC DNA]</scope>
    <source>
        <strain evidence="13">17A/GY</strain>
    </source>
</reference>
<keyword evidence="4 9" id="KW-0245">EGF-like domain</keyword>
<dbReference type="Pfam" id="PF00683">
    <property type="entry name" value="TB"/>
    <property type="match status" value="3"/>
</dbReference>
<dbReference type="PROSITE" id="PS01187">
    <property type="entry name" value="EGF_CA"/>
    <property type="match status" value="6"/>
</dbReference>
<feature type="domain" description="EGF-like" evidence="10">
    <location>
        <begin position="391"/>
        <end position="433"/>
    </location>
</feature>
<dbReference type="InterPro" id="IPR018097">
    <property type="entry name" value="EGF_Ca-bd_CS"/>
</dbReference>
<name>A0A061I4V1_CRIGR</name>
<dbReference type="Pfam" id="PF12662">
    <property type="entry name" value="cEGF"/>
    <property type="match status" value="1"/>
</dbReference>
<evidence type="ECO:0000256" key="3">
    <source>
        <dbReference type="ARBA" id="ARBA00022530"/>
    </source>
</evidence>
<dbReference type="InterPro" id="IPR026823">
    <property type="entry name" value="cEGF"/>
</dbReference>
<keyword evidence="5" id="KW-0732">Signal</keyword>
<dbReference type="InterPro" id="IPR036773">
    <property type="entry name" value="TB_dom_sf"/>
</dbReference>
<protein>
    <submittedName>
        <fullName evidence="12">Fibrillin-2-like protein</fullName>
    </submittedName>
</protein>
<feature type="non-terminal residue" evidence="12">
    <location>
        <position position="1"/>
    </location>
</feature>
<dbReference type="SMART" id="SM00179">
    <property type="entry name" value="EGF_CA"/>
    <property type="match status" value="22"/>
</dbReference>
<evidence type="ECO:0000256" key="8">
    <source>
        <dbReference type="ARBA" id="ARBA00023180"/>
    </source>
</evidence>
<feature type="domain" description="EGF-like" evidence="10">
    <location>
        <begin position="434"/>
        <end position="473"/>
    </location>
</feature>
<dbReference type="SMART" id="SM00181">
    <property type="entry name" value="EGF"/>
    <property type="match status" value="22"/>
</dbReference>
<dbReference type="FunFam" id="3.90.290.10:FF:000011">
    <property type="entry name" value="Fibrillin 2"/>
    <property type="match status" value="1"/>
</dbReference>
<accession>A0A061I4V1</accession>
<dbReference type="InterPro" id="IPR001881">
    <property type="entry name" value="EGF-like_Ca-bd_dom"/>
</dbReference>
<evidence type="ECO:0000256" key="6">
    <source>
        <dbReference type="ARBA" id="ARBA00022737"/>
    </source>
</evidence>
<dbReference type="Pfam" id="PF07645">
    <property type="entry name" value="EGF_CA"/>
    <property type="match status" value="19"/>
</dbReference>
<gene>
    <name evidence="12" type="ORF">H671_4g12111</name>
</gene>
<comment type="caution">
    <text evidence="9">Lacks conserved residue(s) required for the propagation of feature annotation.</text>
</comment>
<dbReference type="GO" id="GO:0005576">
    <property type="term" value="C:extracellular region"/>
    <property type="evidence" value="ECO:0007669"/>
    <property type="project" value="GOC"/>
</dbReference>
<dbReference type="PROSITE" id="PS50026">
    <property type="entry name" value="EGF_3"/>
    <property type="match status" value="17"/>
</dbReference>
<evidence type="ECO:0000256" key="7">
    <source>
        <dbReference type="ARBA" id="ARBA00023157"/>
    </source>
</evidence>
<organism evidence="12 13">
    <name type="scientific">Cricetulus griseus</name>
    <name type="common">Chinese hamster</name>
    <name type="synonym">Cricetulus barabensis griseus</name>
    <dbReference type="NCBI Taxonomy" id="10029"/>
    <lineage>
        <taxon>Eukaryota</taxon>
        <taxon>Metazoa</taxon>
        <taxon>Chordata</taxon>
        <taxon>Craniata</taxon>
        <taxon>Vertebrata</taxon>
        <taxon>Euteleostomi</taxon>
        <taxon>Mammalia</taxon>
        <taxon>Eutheria</taxon>
        <taxon>Euarchontoglires</taxon>
        <taxon>Glires</taxon>
        <taxon>Rodentia</taxon>
        <taxon>Myomorpha</taxon>
        <taxon>Muroidea</taxon>
        <taxon>Cricetidae</taxon>
        <taxon>Cricetinae</taxon>
        <taxon>Cricetulus</taxon>
    </lineage>
</organism>
<dbReference type="FunFam" id="2.10.25.10:FF:000010">
    <property type="entry name" value="Pro-epidermal growth factor"/>
    <property type="match status" value="2"/>
</dbReference>
<feature type="domain" description="EGF-like" evidence="10">
    <location>
        <begin position="202"/>
        <end position="238"/>
    </location>
</feature>
<feature type="domain" description="EGF-like" evidence="10">
    <location>
        <begin position="1072"/>
        <end position="1113"/>
    </location>
</feature>
<dbReference type="Pfam" id="PF14670">
    <property type="entry name" value="FXa_inhibition"/>
    <property type="match status" value="1"/>
</dbReference>
<feature type="domain" description="EGF-like" evidence="10">
    <location>
        <begin position="671"/>
        <end position="711"/>
    </location>
</feature>
<feature type="domain" description="TB" evidence="11">
    <location>
        <begin position="802"/>
        <end position="855"/>
    </location>
</feature>
<feature type="domain" description="EGF-like" evidence="10">
    <location>
        <begin position="349"/>
        <end position="390"/>
    </location>
</feature>
<keyword evidence="2" id="KW-0964">Secreted</keyword>
<evidence type="ECO:0000313" key="12">
    <source>
        <dbReference type="EMBL" id="ERE76082.1"/>
    </source>
</evidence>
<dbReference type="GO" id="GO:0071944">
    <property type="term" value="C:cell periphery"/>
    <property type="evidence" value="ECO:0007669"/>
    <property type="project" value="UniProtKB-ARBA"/>
</dbReference>
<evidence type="ECO:0000259" key="10">
    <source>
        <dbReference type="PROSITE" id="PS50026"/>
    </source>
</evidence>
<dbReference type="InterPro" id="IPR049883">
    <property type="entry name" value="NOTCH1_EGF-like"/>
</dbReference>
<dbReference type="FunFam" id="2.10.25.10:FF:000023">
    <property type="entry name" value="Fibrillin 2"/>
    <property type="match status" value="2"/>
</dbReference>
<dbReference type="InterPro" id="IPR000742">
    <property type="entry name" value="EGF"/>
</dbReference>
<dbReference type="FunFam" id="2.10.25.10:FF:000014">
    <property type="entry name" value="Latent-transforming growth factor beta-binding protein 3"/>
    <property type="match status" value="1"/>
</dbReference>
<dbReference type="PANTHER" id="PTHR47333:SF5">
    <property type="entry name" value="FIBRILLIN-3"/>
    <property type="match status" value="1"/>
</dbReference>
<dbReference type="InterPro" id="IPR017878">
    <property type="entry name" value="TB_dom"/>
</dbReference>
<dbReference type="FunFam" id="2.10.25.10:FF:000003">
    <property type="entry name" value="fibrillin-1 isoform X1"/>
    <property type="match status" value="10"/>
</dbReference>
<feature type="domain" description="EGF-like" evidence="10">
    <location>
        <begin position="950"/>
        <end position="986"/>
    </location>
</feature>
<evidence type="ECO:0000256" key="5">
    <source>
        <dbReference type="ARBA" id="ARBA00022729"/>
    </source>
</evidence>
<feature type="domain" description="EGF-like" evidence="10">
    <location>
        <begin position="85"/>
        <end position="126"/>
    </location>
</feature>
<feature type="domain" description="EGF-like" evidence="10">
    <location>
        <begin position="756"/>
        <end position="797"/>
    </location>
</feature>
<proteinExistence type="predicted"/>
<feature type="domain" description="EGF-like" evidence="10">
    <location>
        <begin position="867"/>
        <end position="904"/>
    </location>
</feature>
<dbReference type="SUPFAM" id="SSF57581">
    <property type="entry name" value="TB module/8-cys domain"/>
    <property type="match status" value="3"/>
</dbReference>
<dbReference type="InterPro" id="IPR000152">
    <property type="entry name" value="EGF-type_Asp/Asn_hydroxyl_site"/>
</dbReference>
<dbReference type="GO" id="GO:0048513">
    <property type="term" value="P:animal organ development"/>
    <property type="evidence" value="ECO:0007669"/>
    <property type="project" value="UniProtKB-ARBA"/>
</dbReference>
<dbReference type="PROSITE" id="PS00010">
    <property type="entry name" value="ASX_HYDROXYL"/>
    <property type="match status" value="20"/>
</dbReference>
<sequence length="1307" mass="141070">VNECKTFPGLCTHGTCHNSMSSFHCSCDKGFTLDAQERNCTDIDECRISPDICGQGTCINTPGSFECDCFPGFTSGSLLMKNCMDVDECASDPLLCQEGTCINTEGSYECHCPPGRELKSQGTACEDVRLGLCFLHWDSDDCGIPLPGKYQVDVCCCSIGSSWGAECKLCPEPGSSEFSSLCPQGLGFASHGFLSGHPFYKDVDECAVGNLCMFGNCENLPGTFRCSCDDGYELDQSGSNCTDVNECENPANCINGLCVNTPGSYLCSCPQDFQLNPSGVGCVAEYRTLCPGGKGFRPNPSTVILEDINECQELRGLCRGGICTNTFGTFQCECPVGYSLSEDTRTCEDVGKCANGKGLCQRNPDCINVPGSYRCKCARGFELSLSWTCVDIDECTILVGQVCQFGQCLNTAGSFHCLCQDGFELTAGRKDCMDINECLSLPGTCLPGTCQNLEGSFQCICPPGFRVQSGHCIDIDECLQDPSLCFFGTCTNSPGTFQCLCPSGFVLSDNEHYCVDTRQSFCFTQFEAGKCSTPKAFNTTKTQCCCSKNPAEGWGDPCQLCPQKDSVTFEELCPFSHGAIPGPDDSRKDMNECAENPGICTEGLCVNADGSFHCKCPFGYSLDFASFTCIDTNECSIGEPCGEGICTNVIGSFKCTGTDGFELGPMLTCEDIDECTLNPLLCAFRCHNTEGSYLCTCPAGYTLRKDGAMCQDVDECADGSQDCHIRGMLCKNLIGTYACICPPGMQPQPSGEECTDEDECQLQSSLCAHGHCVNTVGSFQCNCDEGFHPSPALTECNDIRRGLCFSEVLQATCQNRSSSGEAVPKVMCCCGGGRGWGPHCELCPLPGTSAYRELCPHGKGYSTEGQDVDECHMFADLCHHGECINSIGSFHCDCQAGYTPDATATACMDVDECSQDPKPCSFLCKNTEGTFLCACPRGYLLEEDLRTCKDLDECTSRQHNCQFLCVNTIGTFTCRCPPGFTQHHQACFDNEECLAQPGLCGTHGHCQNTPGSFHCECNRGFILDSSGHSCEDVNECDRPHHCQFGCQNELGGYRCNCPQGFTQHSQWAQCVDENECALSPTPCGSASCYNTLGSFRCVCPSGFSFNQDLGGCQDVDECAEQGSPCSYGCANTPGGFLCGCPQGYFRAGQGHCISSPGINSGSQATPDEEESLSPEACYECKINGLSPQDRPRRSASGGHQVSLATLDAEVPLTLRLHISHLSQVKHILEFRPALGSLERQMRYIIARGNNRGFFRMSHLDGFSSLQLGRRRPRPGKYQLEVVSIAGSQGQLEPATRALRLTVQLQLL</sequence>
<dbReference type="GO" id="GO:0005509">
    <property type="term" value="F:calcium ion binding"/>
    <property type="evidence" value="ECO:0007669"/>
    <property type="project" value="InterPro"/>
</dbReference>
<keyword evidence="6" id="KW-0677">Repeat</keyword>
<dbReference type="SUPFAM" id="SSF57184">
    <property type="entry name" value="Growth factor receptor domain"/>
    <property type="match status" value="6"/>
</dbReference>
<dbReference type="Gene3D" id="3.90.290.10">
    <property type="entry name" value="TGF-beta binding (TB) domain"/>
    <property type="match status" value="3"/>
</dbReference>
<comment type="subcellular location">
    <subcellularLocation>
        <location evidence="1">Secreted</location>
        <location evidence="1">Extracellular space</location>
        <location evidence="1">Extracellular matrix</location>
    </subcellularLocation>
</comment>
<dbReference type="EMBL" id="KE674855">
    <property type="protein sequence ID" value="ERE76082.1"/>
    <property type="molecule type" value="Genomic_DNA"/>
</dbReference>
<keyword evidence="7" id="KW-1015">Disulfide bond</keyword>
<dbReference type="CDD" id="cd00054">
    <property type="entry name" value="EGF_CA"/>
    <property type="match status" value="14"/>
</dbReference>
<keyword evidence="8" id="KW-0325">Glycoprotein</keyword>
<dbReference type="PROSITE" id="PS01186">
    <property type="entry name" value="EGF_2"/>
    <property type="match status" value="12"/>
</dbReference>
<dbReference type="FunFam" id="3.90.290.10:FF:000010">
    <property type="entry name" value="Fibrillin 2"/>
    <property type="match status" value="1"/>
</dbReference>
<feature type="domain" description="EGF-like" evidence="10">
    <location>
        <begin position="243"/>
        <end position="283"/>
    </location>
</feature>